<accession>A0A1H1EMU3</accession>
<dbReference type="AlphaFoldDB" id="A0A1H1EMU3"/>
<evidence type="ECO:0000256" key="6">
    <source>
        <dbReference type="RuleBase" id="RU361157"/>
    </source>
</evidence>
<feature type="domain" description="ABC transmembrane type-2" evidence="8">
    <location>
        <begin position="47"/>
        <end position="279"/>
    </location>
</feature>
<feature type="transmembrane region" description="Helical" evidence="6">
    <location>
        <begin position="170"/>
        <end position="188"/>
    </location>
</feature>
<dbReference type="STRING" id="995062.SAMN04489718_2602"/>
<dbReference type="InterPro" id="IPR000412">
    <property type="entry name" value="ABC_2_transport"/>
</dbReference>
<dbReference type="OrthoDB" id="3486889at2"/>
<dbReference type="RefSeq" id="WP_092524216.1">
    <property type="nucleotide sequence ID" value="NZ_FNKO01000002.1"/>
</dbReference>
<keyword evidence="4 6" id="KW-0472">Membrane</keyword>
<evidence type="ECO:0000259" key="8">
    <source>
        <dbReference type="PROSITE" id="PS51012"/>
    </source>
</evidence>
<dbReference type="EMBL" id="FNKO01000002">
    <property type="protein sequence ID" value="SDQ89819.1"/>
    <property type="molecule type" value="Genomic_DNA"/>
</dbReference>
<feature type="transmembrane region" description="Helical" evidence="6">
    <location>
        <begin position="87"/>
        <end position="107"/>
    </location>
</feature>
<proteinExistence type="inferred from homology"/>
<dbReference type="PROSITE" id="PS51012">
    <property type="entry name" value="ABC_TM2"/>
    <property type="match status" value="1"/>
</dbReference>
<evidence type="ECO:0000256" key="3">
    <source>
        <dbReference type="ARBA" id="ARBA00022989"/>
    </source>
</evidence>
<evidence type="ECO:0000256" key="4">
    <source>
        <dbReference type="ARBA" id="ARBA00023136"/>
    </source>
</evidence>
<feature type="transmembrane region" description="Helical" evidence="6">
    <location>
        <begin position="48"/>
        <end position="67"/>
    </location>
</feature>
<dbReference type="PIRSF" id="PIRSF006648">
    <property type="entry name" value="DrrB"/>
    <property type="match status" value="1"/>
</dbReference>
<feature type="transmembrane region" description="Helical" evidence="6">
    <location>
        <begin position="141"/>
        <end position="158"/>
    </location>
</feature>
<reference evidence="10" key="1">
    <citation type="submission" date="2016-10" db="EMBL/GenBank/DDBJ databases">
        <authorList>
            <person name="Varghese N."/>
            <person name="Submissions S."/>
        </authorList>
    </citation>
    <scope>NUCLEOTIDE SEQUENCE [LARGE SCALE GENOMIC DNA]</scope>
    <source>
        <strain evidence="10">DSM 45459</strain>
    </source>
</reference>
<keyword evidence="6" id="KW-0813">Transport</keyword>
<organism evidence="9 10">
    <name type="scientific">Actinopolyspora saharensis</name>
    <dbReference type="NCBI Taxonomy" id="995062"/>
    <lineage>
        <taxon>Bacteria</taxon>
        <taxon>Bacillati</taxon>
        <taxon>Actinomycetota</taxon>
        <taxon>Actinomycetes</taxon>
        <taxon>Actinopolysporales</taxon>
        <taxon>Actinopolysporaceae</taxon>
        <taxon>Actinopolyspora</taxon>
    </lineage>
</organism>
<feature type="transmembrane region" description="Helical" evidence="6">
    <location>
        <begin position="200"/>
        <end position="218"/>
    </location>
</feature>
<keyword evidence="5" id="KW-0046">Antibiotic resistance</keyword>
<keyword evidence="10" id="KW-1185">Reference proteome</keyword>
<evidence type="ECO:0000313" key="9">
    <source>
        <dbReference type="EMBL" id="SDQ89819.1"/>
    </source>
</evidence>
<protein>
    <recommendedName>
        <fullName evidence="6">Transport permease protein</fullName>
    </recommendedName>
</protein>
<evidence type="ECO:0000256" key="5">
    <source>
        <dbReference type="ARBA" id="ARBA00023251"/>
    </source>
</evidence>
<comment type="subcellular location">
    <subcellularLocation>
        <location evidence="6">Cell membrane</location>
        <topology evidence="6">Multi-pass membrane protein</topology>
    </subcellularLocation>
    <subcellularLocation>
        <location evidence="1">Membrane</location>
        <topology evidence="1">Multi-pass membrane protein</topology>
    </subcellularLocation>
</comment>
<dbReference type="GO" id="GO:0046677">
    <property type="term" value="P:response to antibiotic"/>
    <property type="evidence" value="ECO:0007669"/>
    <property type="project" value="UniProtKB-KW"/>
</dbReference>
<keyword evidence="6" id="KW-1003">Cell membrane</keyword>
<name>A0A1H1EMU3_9ACTN</name>
<dbReference type="Pfam" id="PF01061">
    <property type="entry name" value="ABC2_membrane"/>
    <property type="match status" value="1"/>
</dbReference>
<dbReference type="Proteomes" id="UP000199301">
    <property type="component" value="Unassembled WGS sequence"/>
</dbReference>
<feature type="region of interest" description="Disordered" evidence="7">
    <location>
        <begin position="1"/>
        <end position="20"/>
    </location>
</feature>
<feature type="transmembrane region" description="Helical" evidence="6">
    <location>
        <begin position="254"/>
        <end position="273"/>
    </location>
</feature>
<comment type="similarity">
    <text evidence="6">Belongs to the ABC-2 integral membrane protein family.</text>
</comment>
<sequence>MTTTLTAPPDGSAGTEHERRNWQGASVWTQVTVLTGRSLRAVLRDPRIVVFSLLQPLIMLTLFSQVFGKALMGSIASQTDSYINYLMPAILVTTGIGASLQSGVGLITDMKNGVLGRFRALPIRLGTVLVARSLADMFRTAVQLVVLLLAATVLFGFAPEGGLTGTISAWLLALLVSWSLTWVFLAIASWVRKEEVMQSVGFLAMFPLMFASSAFVPLDALPGWLRVVARINPLTYAVDASRDLCLALPVGSGVWSALGTSVLLLVVGAVFAVRGFRRPL</sequence>
<dbReference type="PANTHER" id="PTHR43229">
    <property type="entry name" value="NODULATION PROTEIN J"/>
    <property type="match status" value="1"/>
</dbReference>
<dbReference type="PRINTS" id="PR00164">
    <property type="entry name" value="ABC2TRNSPORT"/>
</dbReference>
<dbReference type="InterPro" id="IPR051784">
    <property type="entry name" value="Nod_factor_ABC_transporter"/>
</dbReference>
<dbReference type="InterPro" id="IPR013525">
    <property type="entry name" value="ABC2_TM"/>
</dbReference>
<gene>
    <name evidence="9" type="ORF">SAMN04489718_2602</name>
</gene>
<keyword evidence="2 6" id="KW-0812">Transmembrane</keyword>
<dbReference type="GO" id="GO:0140359">
    <property type="term" value="F:ABC-type transporter activity"/>
    <property type="evidence" value="ECO:0007669"/>
    <property type="project" value="InterPro"/>
</dbReference>
<evidence type="ECO:0000256" key="7">
    <source>
        <dbReference type="SAM" id="MobiDB-lite"/>
    </source>
</evidence>
<evidence type="ECO:0000256" key="2">
    <source>
        <dbReference type="ARBA" id="ARBA00022692"/>
    </source>
</evidence>
<dbReference type="PANTHER" id="PTHR43229:SF2">
    <property type="entry name" value="NODULATION PROTEIN J"/>
    <property type="match status" value="1"/>
</dbReference>
<evidence type="ECO:0000256" key="1">
    <source>
        <dbReference type="ARBA" id="ARBA00004141"/>
    </source>
</evidence>
<dbReference type="InterPro" id="IPR047817">
    <property type="entry name" value="ABC2_TM_bact-type"/>
</dbReference>
<evidence type="ECO:0000313" key="10">
    <source>
        <dbReference type="Proteomes" id="UP000199301"/>
    </source>
</evidence>
<dbReference type="GO" id="GO:0043190">
    <property type="term" value="C:ATP-binding cassette (ABC) transporter complex"/>
    <property type="evidence" value="ECO:0007669"/>
    <property type="project" value="InterPro"/>
</dbReference>
<keyword evidence="3 6" id="KW-1133">Transmembrane helix</keyword>